<dbReference type="Proteomes" id="UP000624244">
    <property type="component" value="Unassembled WGS sequence"/>
</dbReference>
<dbReference type="Pfam" id="PF08450">
    <property type="entry name" value="SGL"/>
    <property type="match status" value="1"/>
</dbReference>
<accession>A0A8H5ZT14</accession>
<gene>
    <name evidence="2" type="ORF">GGP41_006516</name>
</gene>
<evidence type="ECO:0000313" key="3">
    <source>
        <dbReference type="Proteomes" id="UP000624244"/>
    </source>
</evidence>
<dbReference type="InterPro" id="IPR011042">
    <property type="entry name" value="6-blade_b-propeller_TolB-like"/>
</dbReference>
<feature type="domain" description="SMP-30/Gluconolactonase/LRE-like region" evidence="1">
    <location>
        <begin position="147"/>
        <end position="324"/>
    </location>
</feature>
<comment type="caution">
    <text evidence="2">The sequence shown here is derived from an EMBL/GenBank/DDBJ whole genome shotgun (WGS) entry which is preliminary data.</text>
</comment>
<evidence type="ECO:0000259" key="1">
    <source>
        <dbReference type="Pfam" id="PF08450"/>
    </source>
</evidence>
<dbReference type="SUPFAM" id="SSF63829">
    <property type="entry name" value="Calcium-dependent phosphotriesterase"/>
    <property type="match status" value="1"/>
</dbReference>
<name>A0A8H5ZT14_COCSA</name>
<dbReference type="PANTHER" id="PTHR47064:SF2">
    <property type="entry name" value="SMP-30_GLUCONOLACTONASE_LRE-LIKE REGION DOMAIN-CONTAINING PROTEIN-RELATED"/>
    <property type="match status" value="1"/>
</dbReference>
<evidence type="ECO:0000313" key="2">
    <source>
        <dbReference type="EMBL" id="KAF5853745.1"/>
    </source>
</evidence>
<proteinExistence type="predicted"/>
<dbReference type="Gene3D" id="2.120.10.30">
    <property type="entry name" value="TolB, C-terminal domain"/>
    <property type="match status" value="1"/>
</dbReference>
<dbReference type="OMA" id="WQAFHEA"/>
<sequence length="362" mass="39427">MSSIIPVDLLSFATNPSYLNSIVSTNPSNPTTIEFLSYDSSFASILGGNATARQLYNLDYSAFHEAGVYSKDTQKIYTTSDWAGDLSNPINVTTIDLANNYSISSIRYPSLSEPNGGTAYYPPGTQVNSSTPPYILYCDQGDLTNPASLVSVDPITGSSTRILTNFLGRNFSGLNDVRQHPVTGDVWFTDTDYGYYKGFRPPPNLPKHVYRFSPSTGEIKAVAGDFFQPNGLEFSPDYMTLYVSDSGVYQNDTDLTRPSTVYAFDVIDDAKSLASRRTFAYVDTGIADGLHTDTEGNLWAGCGDGINVWNPAGTLIGKVWIGVTSNNFAFLSGAMLIFSNQQLWLVENLKAVGREVSKDFGA</sequence>
<dbReference type="AlphaFoldDB" id="A0A8H5ZT14"/>
<dbReference type="PANTHER" id="PTHR47064">
    <property type="entry name" value="PUTATIVE (AFU_ORTHOLOGUE AFUA_1G08990)-RELATED"/>
    <property type="match status" value="1"/>
</dbReference>
<dbReference type="InterPro" id="IPR013658">
    <property type="entry name" value="SGL"/>
</dbReference>
<dbReference type="EMBL" id="WNKQ01000001">
    <property type="protein sequence ID" value="KAF5853745.1"/>
    <property type="molecule type" value="Genomic_DNA"/>
</dbReference>
<protein>
    <recommendedName>
        <fullName evidence="1">SMP-30/Gluconolactonase/LRE-like region domain-containing protein</fullName>
    </recommendedName>
</protein>
<reference evidence="2" key="1">
    <citation type="submission" date="2019-11" db="EMBL/GenBank/DDBJ databases">
        <title>Bipolaris sorokiniana Genome sequencing.</title>
        <authorList>
            <person name="Wang H."/>
        </authorList>
    </citation>
    <scope>NUCLEOTIDE SEQUENCE</scope>
</reference>
<organism evidence="2 3">
    <name type="scientific">Cochliobolus sativus</name>
    <name type="common">Common root rot and spot blotch fungus</name>
    <name type="synonym">Bipolaris sorokiniana</name>
    <dbReference type="NCBI Taxonomy" id="45130"/>
    <lineage>
        <taxon>Eukaryota</taxon>
        <taxon>Fungi</taxon>
        <taxon>Dikarya</taxon>
        <taxon>Ascomycota</taxon>
        <taxon>Pezizomycotina</taxon>
        <taxon>Dothideomycetes</taxon>
        <taxon>Pleosporomycetidae</taxon>
        <taxon>Pleosporales</taxon>
        <taxon>Pleosporineae</taxon>
        <taxon>Pleosporaceae</taxon>
        <taxon>Bipolaris</taxon>
    </lineage>
</organism>
<dbReference type="InterPro" id="IPR052988">
    <property type="entry name" value="Oryzine_lactonohydrolase"/>
</dbReference>